<evidence type="ECO:0000313" key="3">
    <source>
        <dbReference type="Proteomes" id="UP000249218"/>
    </source>
</evidence>
<dbReference type="EMBL" id="KZ150549">
    <property type="protein sequence ID" value="PZC70556.1"/>
    <property type="molecule type" value="Genomic_DNA"/>
</dbReference>
<reference evidence="2 3" key="1">
    <citation type="journal article" date="2017" name="BMC Biol.">
        <title>Genomic innovations, transcriptional plasticity and gene loss underlying the evolution and divergence of two highly polyphagous and invasive Helicoverpa pest species.</title>
        <authorList>
            <person name="Pearce S.L."/>
            <person name="Clarke D.F."/>
            <person name="East P.D."/>
            <person name="Elfekih S."/>
            <person name="Gordon K.H."/>
            <person name="Jermiin L.S."/>
            <person name="McGaughran A."/>
            <person name="Oakeshott J.G."/>
            <person name="Papanikolaou A."/>
            <person name="Perera O.P."/>
            <person name="Rane R.V."/>
            <person name="Richards S."/>
            <person name="Tay W.T."/>
            <person name="Walsh T.K."/>
            <person name="Anderson A."/>
            <person name="Anderson C.J."/>
            <person name="Asgari S."/>
            <person name="Board P.G."/>
            <person name="Bretschneider A."/>
            <person name="Campbell P.M."/>
            <person name="Chertemps T."/>
            <person name="Christeller J.T."/>
            <person name="Coppin C.W."/>
            <person name="Downes S.J."/>
            <person name="Duan G."/>
            <person name="Farnsworth C.A."/>
            <person name="Good R.T."/>
            <person name="Han L.B."/>
            <person name="Han Y.C."/>
            <person name="Hatje K."/>
            <person name="Horne I."/>
            <person name="Huang Y.P."/>
            <person name="Hughes D.S."/>
            <person name="Jacquin-Joly E."/>
            <person name="James W."/>
            <person name="Jhangiani S."/>
            <person name="Kollmar M."/>
            <person name="Kuwar S.S."/>
            <person name="Li S."/>
            <person name="Liu N.Y."/>
            <person name="Maibeche M.T."/>
            <person name="Miller J.R."/>
            <person name="Montagne N."/>
            <person name="Perry T."/>
            <person name="Qu J."/>
            <person name="Song S.V."/>
            <person name="Sutton G.G."/>
            <person name="Vogel H."/>
            <person name="Walenz B.P."/>
            <person name="Xu W."/>
            <person name="Zhang H.J."/>
            <person name="Zou Z."/>
            <person name="Batterham P."/>
            <person name="Edwards O.R."/>
            <person name="Feyereisen R."/>
            <person name="Gibbs R.A."/>
            <person name="Heckel D.G."/>
            <person name="McGrath A."/>
            <person name="Robin C."/>
            <person name="Scherer S.E."/>
            <person name="Worley K.C."/>
            <person name="Wu Y.D."/>
        </authorList>
    </citation>
    <scope>NUCLEOTIDE SEQUENCE [LARGE SCALE GENOMIC DNA]</scope>
    <source>
        <strain evidence="2">Harm_GR_Male_#8</strain>
        <tissue evidence="2">Whole organism</tissue>
    </source>
</reference>
<dbReference type="AlphaFoldDB" id="A0A2W1BBZ7"/>
<proteinExistence type="predicted"/>
<sequence>MEDIKIKVKILQAKNNAIYERLTSLYESSEKININNMELRSAETFMADTEILSVIRQEFSSNLDKLNAYLLQLNPDHTVEYSSLISFDGVYTRVERVRSLIMTYRSKSSTSSTSHESAAQNKGLPLMVK</sequence>
<accession>A0A2W1BBZ7</accession>
<gene>
    <name evidence="2" type="primary">HaOG215646</name>
    <name evidence="2" type="ORF">B5X24_HaOG215646</name>
</gene>
<dbReference type="Proteomes" id="UP000249218">
    <property type="component" value="Unassembled WGS sequence"/>
</dbReference>
<organism evidence="2 3">
    <name type="scientific">Helicoverpa armigera</name>
    <name type="common">Cotton bollworm</name>
    <name type="synonym">Heliothis armigera</name>
    <dbReference type="NCBI Taxonomy" id="29058"/>
    <lineage>
        <taxon>Eukaryota</taxon>
        <taxon>Metazoa</taxon>
        <taxon>Ecdysozoa</taxon>
        <taxon>Arthropoda</taxon>
        <taxon>Hexapoda</taxon>
        <taxon>Insecta</taxon>
        <taxon>Pterygota</taxon>
        <taxon>Neoptera</taxon>
        <taxon>Endopterygota</taxon>
        <taxon>Lepidoptera</taxon>
        <taxon>Glossata</taxon>
        <taxon>Ditrysia</taxon>
        <taxon>Noctuoidea</taxon>
        <taxon>Noctuidae</taxon>
        <taxon>Heliothinae</taxon>
        <taxon>Helicoverpa</taxon>
    </lineage>
</organism>
<feature type="region of interest" description="Disordered" evidence="1">
    <location>
        <begin position="110"/>
        <end position="129"/>
    </location>
</feature>
<evidence type="ECO:0000256" key="1">
    <source>
        <dbReference type="SAM" id="MobiDB-lite"/>
    </source>
</evidence>
<protein>
    <submittedName>
        <fullName evidence="2">Uncharacterized protein</fullName>
    </submittedName>
</protein>
<dbReference type="OrthoDB" id="8194935at2759"/>
<name>A0A2W1BBZ7_HELAM</name>
<keyword evidence="3" id="KW-1185">Reference proteome</keyword>
<evidence type="ECO:0000313" key="2">
    <source>
        <dbReference type="EMBL" id="PZC70556.1"/>
    </source>
</evidence>